<evidence type="ECO:0000259" key="1">
    <source>
        <dbReference type="Pfam" id="PF03061"/>
    </source>
</evidence>
<dbReference type="AlphaFoldDB" id="A0A934KL53"/>
<comment type="caution">
    <text evidence="2">The sequence shown here is derived from an EMBL/GenBank/DDBJ whole genome shotgun (WGS) entry which is preliminary data.</text>
</comment>
<dbReference type="Gene3D" id="3.10.129.10">
    <property type="entry name" value="Hotdog Thioesterase"/>
    <property type="match status" value="1"/>
</dbReference>
<evidence type="ECO:0000313" key="3">
    <source>
        <dbReference type="Proteomes" id="UP000614410"/>
    </source>
</evidence>
<organism evidence="2 3">
    <name type="scientific">Candidatus Amunia macphersoniae</name>
    <dbReference type="NCBI Taxonomy" id="3127014"/>
    <lineage>
        <taxon>Bacteria</taxon>
        <taxon>Bacillati</taxon>
        <taxon>Candidatus Dormiibacterota</taxon>
        <taxon>Candidatus Dormibacteria</taxon>
        <taxon>Candidatus Aeolococcales</taxon>
        <taxon>Candidatus Aeolococcaceae</taxon>
        <taxon>Candidatus Amunia</taxon>
    </lineage>
</organism>
<dbReference type="EMBL" id="JAEKNN010000051">
    <property type="protein sequence ID" value="MBJ7609717.1"/>
    <property type="molecule type" value="Genomic_DNA"/>
</dbReference>
<accession>A0A934KL53</accession>
<protein>
    <submittedName>
        <fullName evidence="2">PaaI family thioesterase</fullName>
    </submittedName>
</protein>
<dbReference type="SUPFAM" id="SSF54637">
    <property type="entry name" value="Thioesterase/thiol ester dehydrase-isomerase"/>
    <property type="match status" value="1"/>
</dbReference>
<evidence type="ECO:0000313" key="2">
    <source>
        <dbReference type="EMBL" id="MBJ7609717.1"/>
    </source>
</evidence>
<reference evidence="2 3" key="1">
    <citation type="submission" date="2020-10" db="EMBL/GenBank/DDBJ databases">
        <title>Ca. Dormibacterota MAGs.</title>
        <authorList>
            <person name="Montgomery K."/>
        </authorList>
    </citation>
    <scope>NUCLEOTIDE SEQUENCE [LARGE SCALE GENOMIC DNA]</scope>
    <source>
        <strain evidence="2">Mitchell_Peninsula_5</strain>
    </source>
</reference>
<gene>
    <name evidence="2" type="ORF">JF887_09875</name>
</gene>
<dbReference type="InterPro" id="IPR006683">
    <property type="entry name" value="Thioestr_dom"/>
</dbReference>
<feature type="domain" description="Thioesterase" evidence="1">
    <location>
        <begin position="59"/>
        <end position="125"/>
    </location>
</feature>
<name>A0A934KL53_9BACT</name>
<dbReference type="CDD" id="cd03443">
    <property type="entry name" value="PaaI_thioesterase"/>
    <property type="match status" value="1"/>
</dbReference>
<dbReference type="Pfam" id="PF03061">
    <property type="entry name" value="4HBT"/>
    <property type="match status" value="1"/>
</dbReference>
<sequence length="156" mass="16430">MDTALRPLINNFGFASNCFVCDPNNAEGLRIPFVRDDDEGVVRAVATLAEQHSGAPALVHGGVLAALCDDAVAWAAIAFGRRFALVAEMRLSYLLPVPIERELTVTGRLIGQHRTQMWLLAEIRIDGAVHVRADARATAMGAELAAGAGVTAPAGG</sequence>
<dbReference type="InterPro" id="IPR029069">
    <property type="entry name" value="HotDog_dom_sf"/>
</dbReference>
<dbReference type="Proteomes" id="UP000614410">
    <property type="component" value="Unassembled WGS sequence"/>
</dbReference>
<proteinExistence type="predicted"/>